<dbReference type="PROSITE" id="PS50222">
    <property type="entry name" value="EF_HAND_2"/>
    <property type="match status" value="3"/>
</dbReference>
<feature type="domain" description="EF-hand" evidence="9">
    <location>
        <begin position="62"/>
        <end position="97"/>
    </location>
</feature>
<dbReference type="SMART" id="SM00054">
    <property type="entry name" value="EFh"/>
    <property type="match status" value="3"/>
</dbReference>
<dbReference type="SUPFAM" id="SSF47473">
    <property type="entry name" value="EF-hand"/>
    <property type="match status" value="1"/>
</dbReference>
<feature type="domain" description="EF-hand" evidence="9">
    <location>
        <begin position="142"/>
        <end position="177"/>
    </location>
</feature>
<keyword evidence="4" id="KW-0808">Transferase</keyword>
<proteinExistence type="inferred from homology"/>
<dbReference type="Gene3D" id="1.10.238.10">
    <property type="entry name" value="EF-hand"/>
    <property type="match status" value="1"/>
</dbReference>
<name>A0A6T8PJA8_HEMAN</name>
<evidence type="ECO:0000256" key="5">
    <source>
        <dbReference type="ARBA" id="ARBA00022837"/>
    </source>
</evidence>
<dbReference type="InterPro" id="IPR004839">
    <property type="entry name" value="Aminotransferase_I/II_large"/>
</dbReference>
<feature type="domain" description="Cyclic nucleotide-binding" evidence="8">
    <location>
        <begin position="238"/>
        <end position="305"/>
    </location>
</feature>
<dbReference type="FunFam" id="3.40.640.10:FF:000012">
    <property type="entry name" value="alanine aminotransferase 2"/>
    <property type="match status" value="1"/>
</dbReference>
<comment type="cofactor">
    <cofactor evidence="1">
        <name>pyridoxal 5'-phosphate</name>
        <dbReference type="ChEBI" id="CHEBI:597326"/>
    </cofactor>
</comment>
<dbReference type="InterPro" id="IPR018490">
    <property type="entry name" value="cNMP-bd_dom_sf"/>
</dbReference>
<evidence type="ECO:0000256" key="7">
    <source>
        <dbReference type="ARBA" id="ARBA00025785"/>
    </source>
</evidence>
<dbReference type="GO" id="GO:0030170">
    <property type="term" value="F:pyridoxal phosphate binding"/>
    <property type="evidence" value="ECO:0007669"/>
    <property type="project" value="InterPro"/>
</dbReference>
<dbReference type="SUPFAM" id="SSF53383">
    <property type="entry name" value="PLP-dependent transferases"/>
    <property type="match status" value="1"/>
</dbReference>
<dbReference type="PROSITE" id="PS50042">
    <property type="entry name" value="CNMP_BINDING_3"/>
    <property type="match status" value="1"/>
</dbReference>
<evidence type="ECO:0000256" key="3">
    <source>
        <dbReference type="ARBA" id="ARBA00022576"/>
    </source>
</evidence>
<dbReference type="InterPro" id="IPR002048">
    <property type="entry name" value="EF_hand_dom"/>
</dbReference>
<dbReference type="PANTHER" id="PTHR11751">
    <property type="entry name" value="ALANINE AMINOTRANSFERASE"/>
    <property type="match status" value="1"/>
</dbReference>
<dbReference type="InterPro" id="IPR014710">
    <property type="entry name" value="RmlC-like_jellyroll"/>
</dbReference>
<dbReference type="InterPro" id="IPR015421">
    <property type="entry name" value="PyrdxlP-dep_Trfase_major"/>
</dbReference>
<comment type="similarity">
    <text evidence="7">Belongs to the class-I pyridoxal-phosphate-dependent aminotransferase family. Alanine aminotransferase subfamily.</text>
</comment>
<dbReference type="Pfam" id="PF13833">
    <property type="entry name" value="EF-hand_8"/>
    <property type="match status" value="1"/>
</dbReference>
<keyword evidence="5" id="KW-0106">Calcium</keyword>
<dbReference type="InterPro" id="IPR015424">
    <property type="entry name" value="PyrdxlP-dep_Trfase"/>
</dbReference>
<dbReference type="AlphaFoldDB" id="A0A6T8PJA8"/>
<evidence type="ECO:0000256" key="4">
    <source>
        <dbReference type="ARBA" id="ARBA00022679"/>
    </source>
</evidence>
<dbReference type="PANTHER" id="PTHR11751:SF29">
    <property type="entry name" value="ALANINE TRANSAMINASE"/>
    <property type="match status" value="1"/>
</dbReference>
<dbReference type="GO" id="GO:0005509">
    <property type="term" value="F:calcium ion binding"/>
    <property type="evidence" value="ECO:0007669"/>
    <property type="project" value="InterPro"/>
</dbReference>
<evidence type="ECO:0008006" key="11">
    <source>
        <dbReference type="Google" id="ProtNLM"/>
    </source>
</evidence>
<dbReference type="InterPro" id="IPR011992">
    <property type="entry name" value="EF-hand-dom_pair"/>
</dbReference>
<comment type="subunit">
    <text evidence="2">Homodimer.</text>
</comment>
<dbReference type="SUPFAM" id="SSF51206">
    <property type="entry name" value="cAMP-binding domain-like"/>
    <property type="match status" value="1"/>
</dbReference>
<dbReference type="Gene3D" id="1.10.287.1970">
    <property type="match status" value="1"/>
</dbReference>
<feature type="domain" description="EF-hand" evidence="9">
    <location>
        <begin position="98"/>
        <end position="133"/>
    </location>
</feature>
<dbReference type="InterPro" id="IPR018247">
    <property type="entry name" value="EF_Hand_1_Ca_BS"/>
</dbReference>
<keyword evidence="3" id="KW-0032">Aminotransferase</keyword>
<dbReference type="InterPro" id="IPR015422">
    <property type="entry name" value="PyrdxlP-dep_Trfase_small"/>
</dbReference>
<evidence type="ECO:0000256" key="2">
    <source>
        <dbReference type="ARBA" id="ARBA00011738"/>
    </source>
</evidence>
<organism evidence="10">
    <name type="scientific">Hemiselmis andersenii</name>
    <name type="common">Cryptophyte alga</name>
    <dbReference type="NCBI Taxonomy" id="464988"/>
    <lineage>
        <taxon>Eukaryota</taxon>
        <taxon>Cryptophyceae</taxon>
        <taxon>Cryptomonadales</taxon>
        <taxon>Hemiselmidaceae</taxon>
        <taxon>Hemiselmis</taxon>
    </lineage>
</organism>
<dbReference type="Pfam" id="PF00155">
    <property type="entry name" value="Aminotran_1_2"/>
    <property type="match status" value="1"/>
</dbReference>
<dbReference type="CDD" id="cd00038">
    <property type="entry name" value="CAP_ED"/>
    <property type="match status" value="1"/>
</dbReference>
<dbReference type="EMBL" id="HBFX01017377">
    <property type="protein sequence ID" value="CAD8955986.1"/>
    <property type="molecule type" value="Transcribed_RNA"/>
</dbReference>
<dbReference type="FunFam" id="1.10.287.1970:FF:000001">
    <property type="entry name" value="Alanine aminotransferase 2"/>
    <property type="match status" value="1"/>
</dbReference>
<dbReference type="FunFam" id="3.90.1150.10:FF:000010">
    <property type="entry name" value="Alanine aminotransferase 2"/>
    <property type="match status" value="1"/>
</dbReference>
<evidence type="ECO:0000259" key="9">
    <source>
        <dbReference type="PROSITE" id="PS50222"/>
    </source>
</evidence>
<dbReference type="PROSITE" id="PS00018">
    <property type="entry name" value="EF_HAND_1"/>
    <property type="match status" value="2"/>
</dbReference>
<dbReference type="InterPro" id="IPR000595">
    <property type="entry name" value="cNMP-bd_dom"/>
</dbReference>
<reference evidence="10" key="1">
    <citation type="submission" date="2021-01" db="EMBL/GenBank/DDBJ databases">
        <authorList>
            <person name="Corre E."/>
            <person name="Pelletier E."/>
            <person name="Niang G."/>
            <person name="Scheremetjew M."/>
            <person name="Finn R."/>
            <person name="Kale V."/>
            <person name="Holt S."/>
            <person name="Cochrane G."/>
            <person name="Meng A."/>
            <person name="Brown T."/>
            <person name="Cohen L."/>
        </authorList>
    </citation>
    <scope>NUCLEOTIDE SEQUENCE</scope>
    <source>
        <strain evidence="10">CCMP644</strain>
    </source>
</reference>
<protein>
    <recommendedName>
        <fullName evidence="11">Calmodulin</fullName>
    </recommendedName>
</protein>
<sequence>MAMTASSPMSKGMINRMIQQTNFGRAELEALYATYKRKAHDLSTGGLSRAEFEEVLVSHGLTDPAFIEGAFAASDKDQNGVVDFKELCTTLSVLLKGTTQEMAQFEFNVWDSDKDGKLTKDEFLQFWRNAKSLSFDGELPGGELDEAEEAFRLVDKGGKGYILPQEFRLAIENREFKLGDPFYNFIHDPFNHKASNGMIAGFTPDERALLHLMGEIVKCPKDRAIPHAFQDLVYNMVDCFYLLIEGSAEVKYEGSDTPHTVEPGMDGFLFDETVFISGLQTHATKSARSLTDCTLIRIASPDFMQAYLQDAGGAVALFQRLKARMQHSLEHEETIAKGGHEGMATFVDSKKRLLSGSDKVLTTQNINKSLVDMQYAVRGLVPITAERIQQEINQGKGQSKPFDEVLYCNIGNPHSVGQKPITFYREVLALVDCPTLMDKPGVEAVFPPDVIARAKEIKSAIPSGTGAYSHSQGIASIRANVAKFIEKRDGGHPCNPGDLFLTNGASTGIQMMLSTLIAGPTDAVLIPIPQYPIYSALIKLLNGQQVGYQMDESKGWSLDMDELKAQVAATRARGHTPKALVIINPGNPVGNCLSYDNIAELVRLCKAEKLVLLADEVYQENVYMERPFVSVKKVVRDLGDDYKGFELVSFHSTSKGIIGECGRRGGYMELCGFDAEVQAQIYKLASSGLCSNLDGQVMVDLMVKGPAEGDASHKLFVEETSGIFQALKRKSQMLYKALNEVEGITCQPLQGAMYAFPSIKLTQRAVDAAKKLGHAPDTFYALSLLEQTGICAVPGSGFGQKEGTHHIRLTFLPSEGKLTAALDRFRAHHASFMDKYKD</sequence>
<dbReference type="CDD" id="cd00609">
    <property type="entry name" value="AAT_like"/>
    <property type="match status" value="1"/>
</dbReference>
<dbReference type="GO" id="GO:0004021">
    <property type="term" value="F:L-alanine:2-oxoglutarate aminotransferase activity"/>
    <property type="evidence" value="ECO:0007669"/>
    <property type="project" value="TreeGrafter"/>
</dbReference>
<evidence type="ECO:0000259" key="8">
    <source>
        <dbReference type="PROSITE" id="PS50042"/>
    </source>
</evidence>
<keyword evidence="6" id="KW-0663">Pyridoxal phosphate</keyword>
<accession>A0A6T8PJA8</accession>
<dbReference type="InterPro" id="IPR045088">
    <property type="entry name" value="ALAT1/2-like"/>
</dbReference>
<dbReference type="Gene3D" id="3.40.640.10">
    <property type="entry name" value="Type I PLP-dependent aspartate aminotransferase-like (Major domain)"/>
    <property type="match status" value="1"/>
</dbReference>
<evidence type="ECO:0000256" key="6">
    <source>
        <dbReference type="ARBA" id="ARBA00022898"/>
    </source>
</evidence>
<evidence type="ECO:0000256" key="1">
    <source>
        <dbReference type="ARBA" id="ARBA00001933"/>
    </source>
</evidence>
<dbReference type="UniPathway" id="UPA00528">
    <property type="reaction ID" value="UER00586"/>
</dbReference>
<evidence type="ECO:0000313" key="10">
    <source>
        <dbReference type="EMBL" id="CAD8955986.1"/>
    </source>
</evidence>
<dbReference type="Gene3D" id="3.90.1150.10">
    <property type="entry name" value="Aspartate Aminotransferase, domain 1"/>
    <property type="match status" value="1"/>
</dbReference>
<dbReference type="GO" id="GO:0042853">
    <property type="term" value="P:L-alanine catabolic process"/>
    <property type="evidence" value="ECO:0007669"/>
    <property type="project" value="UniProtKB-UniPathway"/>
</dbReference>
<dbReference type="CDD" id="cd00051">
    <property type="entry name" value="EFh"/>
    <property type="match status" value="2"/>
</dbReference>
<dbReference type="Gene3D" id="2.60.120.10">
    <property type="entry name" value="Jelly Rolls"/>
    <property type="match status" value="1"/>
</dbReference>
<gene>
    <name evidence="10" type="ORF">HAND00432_LOCUS10524</name>
</gene>